<dbReference type="EMBL" id="CAAHDN010000006">
    <property type="protein sequence ID" value="VGM94875.1"/>
    <property type="molecule type" value="Genomic_DNA"/>
</dbReference>
<name>A0A486XB27_9PAST</name>
<proteinExistence type="predicted"/>
<keyword evidence="1" id="KW-0472">Membrane</keyword>
<protein>
    <submittedName>
        <fullName evidence="2">Uncharacterized protein</fullName>
    </submittedName>
</protein>
<reference evidence="2" key="1">
    <citation type="submission" date="2019-03" db="EMBL/GenBank/DDBJ databases">
        <authorList>
            <consortium name="Pathogen Informatics"/>
        </authorList>
    </citation>
    <scope>NUCLEOTIDE SEQUENCE</scope>
    <source>
        <strain evidence="2">Unknown</strain>
    </source>
</reference>
<feature type="transmembrane region" description="Helical" evidence="1">
    <location>
        <begin position="27"/>
        <end position="44"/>
    </location>
</feature>
<evidence type="ECO:0000256" key="1">
    <source>
        <dbReference type="SAM" id="Phobius"/>
    </source>
</evidence>
<keyword evidence="1" id="KW-1133">Transmembrane helix</keyword>
<sequence length="137" mass="16088">MNNKTEIIYKEIDLLQACITRMANNSFVIKGWAITLVSLILTLNNNQSKFNWIIIIPILAFWYLDAFFLNTERVYRTQYDWVIKNRENTNENLYELNPSKFQGNESILETIISKSLLIFYGTLIALSLFISYFILGE</sequence>
<feature type="transmembrane region" description="Helical" evidence="1">
    <location>
        <begin position="116"/>
        <end position="135"/>
    </location>
</feature>
<dbReference type="AlphaFoldDB" id="A0A486XB27"/>
<keyword evidence="1" id="KW-0812">Transmembrane</keyword>
<gene>
    <name evidence="2" type="ORF">NCTC4101_00222</name>
</gene>
<evidence type="ECO:0000313" key="2">
    <source>
        <dbReference type="EMBL" id="VGM94875.1"/>
    </source>
</evidence>
<accession>A0A486XB27</accession>
<feature type="transmembrane region" description="Helical" evidence="1">
    <location>
        <begin position="50"/>
        <end position="69"/>
    </location>
</feature>
<organism evidence="2">
    <name type="scientific">uncultured Avibacterium sp</name>
    <dbReference type="NCBI Taxonomy" id="1936169"/>
    <lineage>
        <taxon>Bacteria</taxon>
        <taxon>Pseudomonadati</taxon>
        <taxon>Pseudomonadota</taxon>
        <taxon>Gammaproteobacteria</taxon>
        <taxon>Pasteurellales</taxon>
        <taxon>Pasteurellaceae</taxon>
        <taxon>Avibacterium</taxon>
        <taxon>environmental samples</taxon>
    </lineage>
</organism>